<dbReference type="AlphaFoldDB" id="A0A1T4P6Z8"/>
<gene>
    <name evidence="6" type="ORF">SAMN04488132_105192</name>
</gene>
<accession>A0A1T4P6Z8</accession>
<dbReference type="InterPro" id="IPR039420">
    <property type="entry name" value="WalR-like"/>
</dbReference>
<organism evidence="6 7">
    <name type="scientific">Sediminibacterium ginsengisoli</name>
    <dbReference type="NCBI Taxonomy" id="413434"/>
    <lineage>
        <taxon>Bacteria</taxon>
        <taxon>Pseudomonadati</taxon>
        <taxon>Bacteroidota</taxon>
        <taxon>Chitinophagia</taxon>
        <taxon>Chitinophagales</taxon>
        <taxon>Chitinophagaceae</taxon>
        <taxon>Sediminibacterium</taxon>
    </lineage>
</organism>
<dbReference type="EMBL" id="FUWH01000005">
    <property type="protein sequence ID" value="SJZ87355.1"/>
    <property type="molecule type" value="Genomic_DNA"/>
</dbReference>
<evidence type="ECO:0000256" key="3">
    <source>
        <dbReference type="PROSITE-ProRule" id="PRU00169"/>
    </source>
</evidence>
<dbReference type="RefSeq" id="WP_078831514.1">
    <property type="nucleotide sequence ID" value="NZ_FUWH01000005.1"/>
</dbReference>
<dbReference type="Proteomes" id="UP000190888">
    <property type="component" value="Unassembled WGS sequence"/>
</dbReference>
<dbReference type="InterPro" id="IPR058245">
    <property type="entry name" value="NreC/VraR/RcsB-like_REC"/>
</dbReference>
<evidence type="ECO:0000313" key="6">
    <source>
        <dbReference type="EMBL" id="SJZ87355.1"/>
    </source>
</evidence>
<dbReference type="PROSITE" id="PS50110">
    <property type="entry name" value="RESPONSE_REGULATORY"/>
    <property type="match status" value="1"/>
</dbReference>
<dbReference type="PROSITE" id="PS50043">
    <property type="entry name" value="HTH_LUXR_2"/>
    <property type="match status" value="1"/>
</dbReference>
<dbReference type="InterPro" id="IPR000792">
    <property type="entry name" value="Tscrpt_reg_LuxR_C"/>
</dbReference>
<keyword evidence="1 3" id="KW-0597">Phosphoprotein</keyword>
<evidence type="ECO:0000256" key="1">
    <source>
        <dbReference type="ARBA" id="ARBA00022553"/>
    </source>
</evidence>
<proteinExistence type="predicted"/>
<feature type="modified residue" description="4-aspartylphosphate" evidence="3">
    <location>
        <position position="59"/>
    </location>
</feature>
<evidence type="ECO:0000256" key="2">
    <source>
        <dbReference type="ARBA" id="ARBA00023125"/>
    </source>
</evidence>
<dbReference type="PANTHER" id="PTHR43214">
    <property type="entry name" value="TWO-COMPONENT RESPONSE REGULATOR"/>
    <property type="match status" value="1"/>
</dbReference>
<dbReference type="CDD" id="cd06170">
    <property type="entry name" value="LuxR_C_like"/>
    <property type="match status" value="1"/>
</dbReference>
<dbReference type="SUPFAM" id="SSF46894">
    <property type="entry name" value="C-terminal effector domain of the bipartite response regulators"/>
    <property type="match status" value="1"/>
</dbReference>
<protein>
    <submittedName>
        <fullName evidence="6">DNA-binding response regulator, NarL/FixJ family, contains REC and HTH domains</fullName>
    </submittedName>
</protein>
<dbReference type="InterPro" id="IPR001789">
    <property type="entry name" value="Sig_transdc_resp-reg_receiver"/>
</dbReference>
<reference evidence="6 7" key="1">
    <citation type="submission" date="2017-02" db="EMBL/GenBank/DDBJ databases">
        <authorList>
            <person name="Peterson S.W."/>
        </authorList>
    </citation>
    <scope>NUCLEOTIDE SEQUENCE [LARGE SCALE GENOMIC DNA]</scope>
    <source>
        <strain evidence="6 7">DSM 22335</strain>
    </source>
</reference>
<dbReference type="STRING" id="413434.SAMN04488132_105192"/>
<dbReference type="Gene3D" id="3.40.50.2300">
    <property type="match status" value="1"/>
</dbReference>
<dbReference type="SMART" id="SM00421">
    <property type="entry name" value="HTH_LUXR"/>
    <property type="match status" value="1"/>
</dbReference>
<sequence>MPISVAIVDDKPSNRQILKDKLLRHGHFSIVMAASDGKDFLLQMQGLPEAALPDVVLMDLEMPNMDGVAAIASGSSLYPACKFVVLTIFDDEDKIFKAIKAGASGYLLKDESAANIADVLWQMYESGVGPVSPGIAFKILQLVQKNPDISFGKQKPETVPDFFQLSQREKEILQLLAKGLGYKEIGEQLHISVNTAKKHVINVYQKLHVNSRAQALRLVYEKGML</sequence>
<feature type="domain" description="HTH luxR-type" evidence="4">
    <location>
        <begin position="158"/>
        <end position="223"/>
    </location>
</feature>
<feature type="domain" description="Response regulatory" evidence="5">
    <location>
        <begin position="4"/>
        <end position="124"/>
    </location>
</feature>
<dbReference type="GO" id="GO:0003677">
    <property type="term" value="F:DNA binding"/>
    <property type="evidence" value="ECO:0007669"/>
    <property type="project" value="UniProtKB-KW"/>
</dbReference>
<dbReference type="InterPro" id="IPR011006">
    <property type="entry name" value="CheY-like_superfamily"/>
</dbReference>
<keyword evidence="2 6" id="KW-0238">DNA-binding</keyword>
<dbReference type="Pfam" id="PF00072">
    <property type="entry name" value="Response_reg"/>
    <property type="match status" value="1"/>
</dbReference>
<keyword evidence="7" id="KW-1185">Reference proteome</keyword>
<name>A0A1T4P6Z8_9BACT</name>
<dbReference type="SMART" id="SM00448">
    <property type="entry name" value="REC"/>
    <property type="match status" value="1"/>
</dbReference>
<dbReference type="Pfam" id="PF00196">
    <property type="entry name" value="GerE"/>
    <property type="match status" value="1"/>
</dbReference>
<dbReference type="GO" id="GO:0006355">
    <property type="term" value="P:regulation of DNA-templated transcription"/>
    <property type="evidence" value="ECO:0007669"/>
    <property type="project" value="InterPro"/>
</dbReference>
<dbReference type="GO" id="GO:0000160">
    <property type="term" value="P:phosphorelay signal transduction system"/>
    <property type="evidence" value="ECO:0007669"/>
    <property type="project" value="InterPro"/>
</dbReference>
<evidence type="ECO:0000259" key="4">
    <source>
        <dbReference type="PROSITE" id="PS50043"/>
    </source>
</evidence>
<dbReference type="CDD" id="cd17535">
    <property type="entry name" value="REC_NarL-like"/>
    <property type="match status" value="1"/>
</dbReference>
<dbReference type="InterPro" id="IPR016032">
    <property type="entry name" value="Sig_transdc_resp-reg_C-effctor"/>
</dbReference>
<dbReference type="OrthoDB" id="9797341at2"/>
<dbReference type="PRINTS" id="PR00038">
    <property type="entry name" value="HTHLUXR"/>
</dbReference>
<evidence type="ECO:0000259" key="5">
    <source>
        <dbReference type="PROSITE" id="PS50110"/>
    </source>
</evidence>
<dbReference type="SUPFAM" id="SSF52172">
    <property type="entry name" value="CheY-like"/>
    <property type="match status" value="1"/>
</dbReference>
<evidence type="ECO:0000313" key="7">
    <source>
        <dbReference type="Proteomes" id="UP000190888"/>
    </source>
</evidence>
<dbReference type="PANTHER" id="PTHR43214:SF43">
    <property type="entry name" value="TWO-COMPONENT RESPONSE REGULATOR"/>
    <property type="match status" value="1"/>
</dbReference>